<sequence>MATARTLALLTVAGILLVASLFPLLADAQPASPPPADDGQCGSPEAADGACHNVPKALRLKLIAIPTILVSSVIGVCLPLISRSVPALRPDRNLFIIVKAFASGVILATGYMHVLPDSFNNLSSPCLPKKPWAEFPFTTFVAMLAAVFTLMVDSLMLTYYNRTRRSSRGGGAAAAAVADHESPDHGHWHDHGHDAAVAKPDDVESSEVQLSRNRVVVQGWRPEASSVRDAVRDAEGWVELEVGVDGACGVDLDAGGHQQRS</sequence>
<keyword evidence="2 6" id="KW-0812">Transmembrane</keyword>
<evidence type="ECO:0000256" key="6">
    <source>
        <dbReference type="SAM" id="Phobius"/>
    </source>
</evidence>
<reference evidence="8" key="2">
    <citation type="submission" date="2021-02" db="EMBL/GenBank/DDBJ databases">
        <authorList>
            <person name="Kimball J.A."/>
            <person name="Haas M.W."/>
            <person name="Macchietto M."/>
            <person name="Kono T."/>
            <person name="Duquette J."/>
            <person name="Shao M."/>
        </authorList>
    </citation>
    <scope>NUCLEOTIDE SEQUENCE</scope>
    <source>
        <tissue evidence="8">Fresh leaf tissue</tissue>
    </source>
</reference>
<evidence type="ECO:0000256" key="3">
    <source>
        <dbReference type="ARBA" id="ARBA00022989"/>
    </source>
</evidence>
<keyword evidence="9" id="KW-1185">Reference proteome</keyword>
<gene>
    <name evidence="8" type="ORF">GUJ93_ZPchr0003g18381</name>
</gene>
<keyword evidence="4 6" id="KW-0472">Membrane</keyword>
<name>A0A8J5VJE3_ZIZPA</name>
<dbReference type="GO" id="GO:0005886">
    <property type="term" value="C:plasma membrane"/>
    <property type="evidence" value="ECO:0007669"/>
    <property type="project" value="UniProtKB-SubCell"/>
</dbReference>
<feature type="transmembrane region" description="Helical" evidence="6">
    <location>
        <begin position="62"/>
        <end position="82"/>
    </location>
</feature>
<keyword evidence="7" id="KW-0732">Signal</keyword>
<reference evidence="8" key="1">
    <citation type="journal article" date="2021" name="bioRxiv">
        <title>Whole Genome Assembly and Annotation of Northern Wild Rice, Zizania palustris L., Supports a Whole Genome Duplication in the Zizania Genus.</title>
        <authorList>
            <person name="Haas M."/>
            <person name="Kono T."/>
            <person name="Macchietto M."/>
            <person name="Millas R."/>
            <person name="McGilp L."/>
            <person name="Shao M."/>
            <person name="Duquette J."/>
            <person name="Hirsch C.N."/>
            <person name="Kimball J."/>
        </authorList>
    </citation>
    <scope>NUCLEOTIDE SEQUENCE</scope>
    <source>
        <tissue evidence="8">Fresh leaf tissue</tissue>
    </source>
</reference>
<organism evidence="8 9">
    <name type="scientific">Zizania palustris</name>
    <name type="common">Northern wild rice</name>
    <dbReference type="NCBI Taxonomy" id="103762"/>
    <lineage>
        <taxon>Eukaryota</taxon>
        <taxon>Viridiplantae</taxon>
        <taxon>Streptophyta</taxon>
        <taxon>Embryophyta</taxon>
        <taxon>Tracheophyta</taxon>
        <taxon>Spermatophyta</taxon>
        <taxon>Magnoliopsida</taxon>
        <taxon>Liliopsida</taxon>
        <taxon>Poales</taxon>
        <taxon>Poaceae</taxon>
        <taxon>BOP clade</taxon>
        <taxon>Oryzoideae</taxon>
        <taxon>Oryzeae</taxon>
        <taxon>Zizaniinae</taxon>
        <taxon>Zizania</taxon>
    </lineage>
</organism>
<comment type="caution">
    <text evidence="8">The sequence shown here is derived from an EMBL/GenBank/DDBJ whole genome shotgun (WGS) entry which is preliminary data.</text>
</comment>
<evidence type="ECO:0000256" key="2">
    <source>
        <dbReference type="ARBA" id="ARBA00022692"/>
    </source>
</evidence>
<feature type="chain" id="PRO_5035259760" evidence="7">
    <location>
        <begin position="29"/>
        <end position="261"/>
    </location>
</feature>
<dbReference type="PANTHER" id="PTHR11040:SF220">
    <property type="entry name" value="FE(2+) TRANSPORT PROTEIN 1"/>
    <property type="match status" value="1"/>
</dbReference>
<dbReference type="OrthoDB" id="448280at2759"/>
<dbReference type="InterPro" id="IPR003689">
    <property type="entry name" value="ZIP"/>
</dbReference>
<feature type="transmembrane region" description="Helical" evidence="6">
    <location>
        <begin position="135"/>
        <end position="160"/>
    </location>
</feature>
<dbReference type="GO" id="GO:0005385">
    <property type="term" value="F:zinc ion transmembrane transporter activity"/>
    <property type="evidence" value="ECO:0007669"/>
    <property type="project" value="TreeGrafter"/>
</dbReference>
<evidence type="ECO:0000313" key="8">
    <source>
        <dbReference type="EMBL" id="KAG8062041.1"/>
    </source>
</evidence>
<evidence type="ECO:0000256" key="1">
    <source>
        <dbReference type="ARBA" id="ARBA00004651"/>
    </source>
</evidence>
<dbReference type="Pfam" id="PF02535">
    <property type="entry name" value="Zip"/>
    <property type="match status" value="1"/>
</dbReference>
<dbReference type="PANTHER" id="PTHR11040">
    <property type="entry name" value="ZINC/IRON TRANSPORTER"/>
    <property type="match status" value="1"/>
</dbReference>
<accession>A0A8J5VJE3</accession>
<evidence type="ECO:0000256" key="5">
    <source>
        <dbReference type="SAM" id="MobiDB-lite"/>
    </source>
</evidence>
<dbReference type="EMBL" id="JAAALK010000286">
    <property type="protein sequence ID" value="KAG8062041.1"/>
    <property type="molecule type" value="Genomic_DNA"/>
</dbReference>
<feature type="transmembrane region" description="Helical" evidence="6">
    <location>
        <begin position="94"/>
        <end position="115"/>
    </location>
</feature>
<evidence type="ECO:0000256" key="7">
    <source>
        <dbReference type="SAM" id="SignalP"/>
    </source>
</evidence>
<dbReference type="AlphaFoldDB" id="A0A8J5VJE3"/>
<evidence type="ECO:0000256" key="4">
    <source>
        <dbReference type="ARBA" id="ARBA00023136"/>
    </source>
</evidence>
<protein>
    <submittedName>
        <fullName evidence="8">Uncharacterized protein</fullName>
    </submittedName>
</protein>
<keyword evidence="3 6" id="KW-1133">Transmembrane helix</keyword>
<feature type="region of interest" description="Disordered" evidence="5">
    <location>
        <begin position="180"/>
        <end position="206"/>
    </location>
</feature>
<proteinExistence type="predicted"/>
<evidence type="ECO:0000313" key="9">
    <source>
        <dbReference type="Proteomes" id="UP000729402"/>
    </source>
</evidence>
<feature type="compositionally biased region" description="Basic and acidic residues" evidence="5">
    <location>
        <begin position="180"/>
        <end position="202"/>
    </location>
</feature>
<comment type="subcellular location">
    <subcellularLocation>
        <location evidence="1">Cell membrane</location>
        <topology evidence="1">Multi-pass membrane protein</topology>
    </subcellularLocation>
</comment>
<feature type="signal peptide" evidence="7">
    <location>
        <begin position="1"/>
        <end position="28"/>
    </location>
</feature>
<dbReference type="Proteomes" id="UP000729402">
    <property type="component" value="Unassembled WGS sequence"/>
</dbReference>